<evidence type="ECO:0000313" key="1">
    <source>
        <dbReference type="EMBL" id="ARF10427.1"/>
    </source>
</evidence>
<accession>A0A1V0SFD9</accession>
<organism evidence="1">
    <name type="scientific">Hokovirus HKV1</name>
    <dbReference type="NCBI Taxonomy" id="1977638"/>
    <lineage>
        <taxon>Viruses</taxon>
        <taxon>Varidnaviria</taxon>
        <taxon>Bamfordvirae</taxon>
        <taxon>Nucleocytoviricota</taxon>
        <taxon>Megaviricetes</taxon>
        <taxon>Imitervirales</taxon>
        <taxon>Mimiviridae</taxon>
        <taxon>Klosneuvirinae</taxon>
        <taxon>Hokovirus</taxon>
    </lineage>
</organism>
<reference evidence="1" key="1">
    <citation type="journal article" date="2017" name="Science">
        <title>Giant viruses with an expanded complement of translation system components.</title>
        <authorList>
            <person name="Schulz F."/>
            <person name="Yutin N."/>
            <person name="Ivanova N.N."/>
            <person name="Ortega D.R."/>
            <person name="Lee T.K."/>
            <person name="Vierheilig J."/>
            <person name="Daims H."/>
            <person name="Horn M."/>
            <person name="Wagner M."/>
            <person name="Jensen G.J."/>
            <person name="Kyrpides N.C."/>
            <person name="Koonin E.V."/>
            <person name="Woyke T."/>
        </authorList>
    </citation>
    <scope>NUCLEOTIDE SEQUENCE</scope>
    <source>
        <strain evidence="1">HKV1</strain>
    </source>
</reference>
<protein>
    <submittedName>
        <fullName evidence="1">Uncharacterized protein</fullName>
    </submittedName>
</protein>
<gene>
    <name evidence="1" type="ORF">Hokovirus_1_306</name>
</gene>
<proteinExistence type="predicted"/>
<dbReference type="EMBL" id="KY684103">
    <property type="protein sequence ID" value="ARF10427.1"/>
    <property type="molecule type" value="Genomic_DNA"/>
</dbReference>
<sequence>MEIRTLTLKYYKNCFTNKEIKLDSFDEIPDNYQILIIECYSSYKDNKKNVNYKYAGKYINSIECLIYINNNFYVNGFGIICVKNLILNYNYIKYELWYKNEIIEFFNGAKGGELSTEKINDLLPLVIIINEDLDVCDEILPFFNFSRIKASVDNLYLISKKGNLTKRAFNKQNS</sequence>
<name>A0A1V0SFD9_9VIRU</name>